<evidence type="ECO:0000256" key="1">
    <source>
        <dbReference type="ARBA" id="ARBA00004141"/>
    </source>
</evidence>
<dbReference type="PANTHER" id="PTHR45649:SF11">
    <property type="entry name" value="TRANSPORTER, PUTATIVE (EUROFUNG)-RELATED"/>
    <property type="match status" value="1"/>
</dbReference>
<reference evidence="7 8" key="1">
    <citation type="submission" date="2023-08" db="EMBL/GenBank/DDBJ databases">
        <title>Black Yeasts Isolated from many extreme environments.</title>
        <authorList>
            <person name="Coleine C."/>
            <person name="Stajich J.E."/>
            <person name="Selbmann L."/>
        </authorList>
    </citation>
    <scope>NUCLEOTIDE SEQUENCE [LARGE SCALE GENOMIC DNA]</scope>
    <source>
        <strain evidence="7 8">CCFEE 5792</strain>
    </source>
</reference>
<dbReference type="Pfam" id="PF13520">
    <property type="entry name" value="AA_permease_2"/>
    <property type="match status" value="1"/>
</dbReference>
<dbReference type="GeneID" id="89972238"/>
<keyword evidence="3 6" id="KW-0812">Transmembrane</keyword>
<dbReference type="InterPro" id="IPR002293">
    <property type="entry name" value="AA/rel_permease1"/>
</dbReference>
<dbReference type="AlphaFoldDB" id="A0AAV9N574"/>
<dbReference type="EMBL" id="JAVRRD010000018">
    <property type="protein sequence ID" value="KAK5049940.1"/>
    <property type="molecule type" value="Genomic_DNA"/>
</dbReference>
<keyword evidence="4 6" id="KW-1133">Transmembrane helix</keyword>
<feature type="transmembrane region" description="Helical" evidence="6">
    <location>
        <begin position="127"/>
        <end position="154"/>
    </location>
</feature>
<feature type="transmembrane region" description="Helical" evidence="6">
    <location>
        <begin position="76"/>
        <end position="95"/>
    </location>
</feature>
<evidence type="ECO:0000313" key="8">
    <source>
        <dbReference type="Proteomes" id="UP001358417"/>
    </source>
</evidence>
<feature type="transmembrane region" description="Helical" evidence="6">
    <location>
        <begin position="401"/>
        <end position="425"/>
    </location>
</feature>
<evidence type="ECO:0000256" key="5">
    <source>
        <dbReference type="ARBA" id="ARBA00023136"/>
    </source>
</evidence>
<evidence type="ECO:0008006" key="9">
    <source>
        <dbReference type="Google" id="ProtNLM"/>
    </source>
</evidence>
<feature type="transmembrane region" description="Helical" evidence="6">
    <location>
        <begin position="234"/>
        <end position="255"/>
    </location>
</feature>
<evidence type="ECO:0000256" key="4">
    <source>
        <dbReference type="ARBA" id="ARBA00022989"/>
    </source>
</evidence>
<feature type="transmembrane region" description="Helical" evidence="6">
    <location>
        <begin position="275"/>
        <end position="298"/>
    </location>
</feature>
<feature type="transmembrane region" description="Helical" evidence="6">
    <location>
        <begin position="330"/>
        <end position="354"/>
    </location>
</feature>
<dbReference type="GO" id="GO:0022857">
    <property type="term" value="F:transmembrane transporter activity"/>
    <property type="evidence" value="ECO:0007669"/>
    <property type="project" value="InterPro"/>
</dbReference>
<organism evidence="7 8">
    <name type="scientific">Exophiala bonariae</name>
    <dbReference type="NCBI Taxonomy" id="1690606"/>
    <lineage>
        <taxon>Eukaryota</taxon>
        <taxon>Fungi</taxon>
        <taxon>Dikarya</taxon>
        <taxon>Ascomycota</taxon>
        <taxon>Pezizomycotina</taxon>
        <taxon>Eurotiomycetes</taxon>
        <taxon>Chaetothyriomycetidae</taxon>
        <taxon>Chaetothyriales</taxon>
        <taxon>Herpotrichiellaceae</taxon>
        <taxon>Exophiala</taxon>
    </lineage>
</organism>
<evidence type="ECO:0000256" key="3">
    <source>
        <dbReference type="ARBA" id="ARBA00022692"/>
    </source>
</evidence>
<feature type="transmembrane region" description="Helical" evidence="6">
    <location>
        <begin position="477"/>
        <end position="496"/>
    </location>
</feature>
<dbReference type="Proteomes" id="UP001358417">
    <property type="component" value="Unassembled WGS sequence"/>
</dbReference>
<sequence length="543" mass="59289">MGSSPTTAEPSALEVANTEHLSADELELRAQGHQGELPRQFSALSTLSLAFTITNSWIAYSAVFAIPLTAGGGPCVIFSLVVGFVVCSIITLGLAELSSAFPTSGGQYHFAFMVAPPKYRAAVSYTIGWISVFSWWMLSTGSCIFCAQAVAAMATVYSPDYVATQWQVYLIYVALTLVAIALIILFPKQLPRAEIACFWMTCLGFVVSTITVLARSDQKQTARTVFADWNNQSGWNNGVAFMIGVGQGMFSFIAIDAATHVAEEMPNPRVNVPRAMALTMVIGLITVITWTVAFMFSVSDLDEVMTSPTPYMTVYFQAIRDTRVALFFTVWLWAAYFSATLSCYATSGRLVWAFSRDNGLPYSSFFRKVHPTLRMPVNATLLTAAFAIVYGLIYVGSTTAFNSFISVSILGLNVSYTVPQAIVAIRGRENVLPPRPFALGKFTGLFCNVFSTLWIAMYTVFYCFPTFIPVKAQNMNYLSVIAVGALLFIGLSWWLAKRKTFTGPNVVFEGLTLSTSLSTGYNGETVEGLAARKRDLKSVGSEN</sequence>
<keyword evidence="2" id="KW-0813">Transport</keyword>
<protein>
    <recommendedName>
        <fullName evidence="9">Choline transporter</fullName>
    </recommendedName>
</protein>
<feature type="transmembrane region" description="Helical" evidence="6">
    <location>
        <begin position="47"/>
        <end position="70"/>
    </location>
</feature>
<evidence type="ECO:0000256" key="2">
    <source>
        <dbReference type="ARBA" id="ARBA00022448"/>
    </source>
</evidence>
<name>A0AAV9N574_9EURO</name>
<evidence type="ECO:0000313" key="7">
    <source>
        <dbReference type="EMBL" id="KAK5049940.1"/>
    </source>
</evidence>
<feature type="transmembrane region" description="Helical" evidence="6">
    <location>
        <begin position="193"/>
        <end position="214"/>
    </location>
</feature>
<feature type="transmembrane region" description="Helical" evidence="6">
    <location>
        <begin position="375"/>
        <end position="395"/>
    </location>
</feature>
<dbReference type="PANTHER" id="PTHR45649">
    <property type="entry name" value="AMINO-ACID PERMEASE BAT1"/>
    <property type="match status" value="1"/>
</dbReference>
<feature type="transmembrane region" description="Helical" evidence="6">
    <location>
        <begin position="437"/>
        <end position="457"/>
    </location>
</feature>
<dbReference type="Gene3D" id="1.20.1740.10">
    <property type="entry name" value="Amino acid/polyamine transporter I"/>
    <property type="match status" value="1"/>
</dbReference>
<keyword evidence="8" id="KW-1185">Reference proteome</keyword>
<evidence type="ECO:0000256" key="6">
    <source>
        <dbReference type="SAM" id="Phobius"/>
    </source>
</evidence>
<dbReference type="PIRSF" id="PIRSF006060">
    <property type="entry name" value="AA_transporter"/>
    <property type="match status" value="1"/>
</dbReference>
<feature type="transmembrane region" description="Helical" evidence="6">
    <location>
        <begin position="166"/>
        <end position="186"/>
    </location>
</feature>
<keyword evidence="5 6" id="KW-0472">Membrane</keyword>
<gene>
    <name evidence="7" type="ORF">LTR84_004059</name>
</gene>
<comment type="caution">
    <text evidence="7">The sequence shown here is derived from an EMBL/GenBank/DDBJ whole genome shotgun (WGS) entry which is preliminary data.</text>
</comment>
<dbReference type="GO" id="GO:0016020">
    <property type="term" value="C:membrane"/>
    <property type="evidence" value="ECO:0007669"/>
    <property type="project" value="UniProtKB-SubCell"/>
</dbReference>
<proteinExistence type="predicted"/>
<dbReference type="RefSeq" id="XP_064704750.1">
    <property type="nucleotide sequence ID" value="XM_064847638.1"/>
</dbReference>
<comment type="subcellular location">
    <subcellularLocation>
        <location evidence="1">Membrane</location>
        <topology evidence="1">Multi-pass membrane protein</topology>
    </subcellularLocation>
</comment>
<accession>A0AAV9N574</accession>